<name>D2JP74_9STRA</name>
<gene>
    <name evidence="4" type="primary">rps8</name>
</gene>
<dbReference type="InterPro" id="IPR000630">
    <property type="entry name" value="Ribosomal_uS8"/>
</dbReference>
<dbReference type="SUPFAM" id="SSF56047">
    <property type="entry name" value="Ribosomal protein S8"/>
    <property type="match status" value="1"/>
</dbReference>
<dbReference type="Pfam" id="PF00410">
    <property type="entry name" value="Ribosomal_S8"/>
    <property type="match status" value="1"/>
</dbReference>
<dbReference type="GO" id="GO:1990904">
    <property type="term" value="C:ribonucleoprotein complex"/>
    <property type="evidence" value="ECO:0007669"/>
    <property type="project" value="UniProtKB-KW"/>
</dbReference>
<dbReference type="InterPro" id="IPR035987">
    <property type="entry name" value="Ribosomal_uS8_sf"/>
</dbReference>
<keyword evidence="2 4" id="KW-0689">Ribosomal protein</keyword>
<organism evidence="4">
    <name type="scientific">Ulnaria acus</name>
    <dbReference type="NCBI Taxonomy" id="1436140"/>
    <lineage>
        <taxon>Eukaryota</taxon>
        <taxon>Sar</taxon>
        <taxon>Stramenopiles</taxon>
        <taxon>Ochrophyta</taxon>
        <taxon>Bacillariophyta</taxon>
        <taxon>Fragilariophyceae</taxon>
        <taxon>Fragilariophycidae</taxon>
        <taxon>Licmophorales</taxon>
        <taxon>Ulnariaceae</taxon>
        <taxon>Ulnaria</taxon>
    </lineage>
</organism>
<reference evidence="4" key="1">
    <citation type="journal article" date="2010" name="Curr. Genet.">
        <title>Complete sequence of the mitochondrial genome of a diatom alga Synedra acus and comparative analysis of diatom mitochondrial genomes.</title>
        <authorList>
            <person name="Ravin N.V."/>
            <person name="Galachyants Y.P."/>
            <person name="Mardanov A.V."/>
            <person name="Beletsky A.V."/>
            <person name="Petrova D.P."/>
            <person name="Sherbakova T.A."/>
            <person name="Zakharova Y.R."/>
            <person name="Likhoshway Y.V."/>
            <person name="Skryabin K.G."/>
            <person name="Grachev M.A."/>
        </authorList>
    </citation>
    <scope>NUCLEOTIDE SEQUENCE [LARGE SCALE GENOMIC DNA]</scope>
</reference>
<keyword evidence="3" id="KW-0687">Ribonucleoprotein</keyword>
<dbReference type="Gene3D" id="3.30.1490.10">
    <property type="match status" value="1"/>
</dbReference>
<keyword evidence="4" id="KW-0496">Mitochondrion</keyword>
<dbReference type="EMBL" id="GU002153">
    <property type="protein sequence ID" value="ACX62003.1"/>
    <property type="molecule type" value="Genomic_DNA"/>
</dbReference>
<dbReference type="GO" id="GO:0005840">
    <property type="term" value="C:ribosome"/>
    <property type="evidence" value="ECO:0007669"/>
    <property type="project" value="UniProtKB-KW"/>
</dbReference>
<sequence length="126" mass="14739">MALYHMLSNIKNAQKVKRAFFFQKRKKLCEQVLDLLWNEGYILGYQISYKNSPKIKIFLKYSKGKPAIKIIKAFSKPGKRIYYSLSQLWKINSNVSFLVFSTNKGIKTLDECKRFKIGGEPLFMIS</sequence>
<dbReference type="Gene3D" id="3.30.1370.30">
    <property type="match status" value="1"/>
</dbReference>
<geneLocation type="mitochondrion" evidence="4"/>
<dbReference type="GO" id="GO:0006412">
    <property type="term" value="P:translation"/>
    <property type="evidence" value="ECO:0007669"/>
    <property type="project" value="InterPro"/>
</dbReference>
<evidence type="ECO:0000313" key="4">
    <source>
        <dbReference type="EMBL" id="ACX62003.1"/>
    </source>
</evidence>
<dbReference type="AlphaFoldDB" id="D2JP74"/>
<protein>
    <submittedName>
        <fullName evidence="4">Ribosomal protein S8</fullName>
    </submittedName>
</protein>
<evidence type="ECO:0000256" key="3">
    <source>
        <dbReference type="ARBA" id="ARBA00023274"/>
    </source>
</evidence>
<proteinExistence type="inferred from homology"/>
<evidence type="ECO:0000256" key="1">
    <source>
        <dbReference type="ARBA" id="ARBA00006471"/>
    </source>
</evidence>
<dbReference type="GeneID" id="8690491"/>
<dbReference type="RefSeq" id="YP_003359455.1">
    <property type="nucleotide sequence ID" value="NC_013710.1"/>
</dbReference>
<dbReference type="GO" id="GO:0003735">
    <property type="term" value="F:structural constituent of ribosome"/>
    <property type="evidence" value="ECO:0007669"/>
    <property type="project" value="InterPro"/>
</dbReference>
<evidence type="ECO:0000256" key="2">
    <source>
        <dbReference type="ARBA" id="ARBA00022980"/>
    </source>
</evidence>
<comment type="similarity">
    <text evidence="1">Belongs to the universal ribosomal protein uS8 family.</text>
</comment>
<accession>D2JP74</accession>